<keyword evidence="2" id="KW-1185">Reference proteome</keyword>
<dbReference type="Gene3D" id="3.30.530.20">
    <property type="match status" value="1"/>
</dbReference>
<dbReference type="RefSeq" id="WP_153456606.1">
    <property type="nucleotide sequence ID" value="NZ_WEGJ01000039.1"/>
</dbReference>
<proteinExistence type="predicted"/>
<name>A0A7K0CSV0_9ACTN</name>
<evidence type="ECO:0008006" key="3">
    <source>
        <dbReference type="Google" id="ProtNLM"/>
    </source>
</evidence>
<accession>A0A7K0CSV0</accession>
<dbReference type="EMBL" id="WEGJ01000039">
    <property type="protein sequence ID" value="MQY15804.1"/>
    <property type="molecule type" value="Genomic_DNA"/>
</dbReference>
<dbReference type="Pfam" id="PF10604">
    <property type="entry name" value="Polyketide_cyc2"/>
    <property type="match status" value="1"/>
</dbReference>
<dbReference type="AlphaFoldDB" id="A0A7K0CSV0"/>
<evidence type="ECO:0000313" key="2">
    <source>
        <dbReference type="Proteomes" id="UP000466345"/>
    </source>
</evidence>
<gene>
    <name evidence="1" type="ORF">SRB5_59950</name>
</gene>
<dbReference type="SUPFAM" id="SSF55961">
    <property type="entry name" value="Bet v1-like"/>
    <property type="match status" value="1"/>
</dbReference>
<dbReference type="InterPro" id="IPR019587">
    <property type="entry name" value="Polyketide_cyclase/dehydratase"/>
</dbReference>
<reference evidence="1 2" key="1">
    <citation type="submission" date="2019-10" db="EMBL/GenBank/DDBJ databases">
        <title>Streptomyces smaragdinus sp. nov. and Streptomyces fabii sp. nov., isolated from the gut of fungus growing-termite Macrotermes natalensis.</title>
        <authorList>
            <person name="Schwitalla J."/>
            <person name="Benndorf R."/>
            <person name="Martin K."/>
            <person name="De Beer W."/>
            <person name="Kaster A.-K."/>
            <person name="Vollmers J."/>
            <person name="Poulsen M."/>
            <person name="Beemelmanns C."/>
        </authorList>
    </citation>
    <scope>NUCLEOTIDE SEQUENCE [LARGE SCALE GENOMIC DNA]</scope>
    <source>
        <strain evidence="1 2">RB5</strain>
    </source>
</reference>
<protein>
    <recommendedName>
        <fullName evidence="3">SRPBCC family protein</fullName>
    </recommendedName>
</protein>
<dbReference type="CDD" id="cd07812">
    <property type="entry name" value="SRPBCC"/>
    <property type="match status" value="1"/>
</dbReference>
<evidence type="ECO:0000313" key="1">
    <source>
        <dbReference type="EMBL" id="MQY15804.1"/>
    </source>
</evidence>
<comment type="caution">
    <text evidence="1">The sequence shown here is derived from an EMBL/GenBank/DDBJ whole genome shotgun (WGS) entry which is preliminary data.</text>
</comment>
<sequence>MTADRELHAEILIEAPPETIWALLTDTRALAAASPELLAMTPLKRGGFRTGQTYIGWNRRKLAIWPTRNVVTEATPHDRLIWDTRTSGARWIYELTPHPEGTLVTHRRPVPKTLTPVSKAYAALFLGGIASHADELEAGMHRTLEHLKQTAEG</sequence>
<organism evidence="1 2">
    <name type="scientific">Streptomyces smaragdinus</name>
    <dbReference type="NCBI Taxonomy" id="2585196"/>
    <lineage>
        <taxon>Bacteria</taxon>
        <taxon>Bacillati</taxon>
        <taxon>Actinomycetota</taxon>
        <taxon>Actinomycetes</taxon>
        <taxon>Kitasatosporales</taxon>
        <taxon>Streptomycetaceae</taxon>
        <taxon>Streptomyces</taxon>
    </lineage>
</organism>
<dbReference type="Proteomes" id="UP000466345">
    <property type="component" value="Unassembled WGS sequence"/>
</dbReference>
<dbReference type="InterPro" id="IPR023393">
    <property type="entry name" value="START-like_dom_sf"/>
</dbReference>
<dbReference type="OrthoDB" id="4618973at2"/>